<dbReference type="RefSeq" id="WP_005502373.1">
    <property type="nucleotide sequence ID" value="NZ_ABIC01000048.1"/>
</dbReference>
<dbReference type="GO" id="GO:0071111">
    <property type="term" value="F:cyclic-guanylate-specific phosphodiesterase activity"/>
    <property type="evidence" value="ECO:0007669"/>
    <property type="project" value="InterPro"/>
</dbReference>
<dbReference type="SUPFAM" id="SSF141868">
    <property type="entry name" value="EAL domain-like"/>
    <property type="match status" value="1"/>
</dbReference>
<gene>
    <name evidence="2" type="ORF">KT99_10683</name>
</gene>
<accession>A9DHE2</accession>
<dbReference type="STRING" id="314608.KT99_10683"/>
<dbReference type="InterPro" id="IPR001633">
    <property type="entry name" value="EAL_dom"/>
</dbReference>
<dbReference type="PANTHER" id="PTHR33121">
    <property type="entry name" value="CYCLIC DI-GMP PHOSPHODIESTERASE PDEF"/>
    <property type="match status" value="1"/>
</dbReference>
<dbReference type="Proteomes" id="UP000005839">
    <property type="component" value="Unassembled WGS sequence"/>
</dbReference>
<reference evidence="2 3" key="1">
    <citation type="submission" date="2007-10" db="EMBL/GenBank/DDBJ databases">
        <authorList>
            <person name="Yayanos A."/>
            <person name="Ferriera S."/>
            <person name="Johnson J."/>
            <person name="Kravitz S."/>
            <person name="Halpern A."/>
            <person name="Remington K."/>
            <person name="Beeson K."/>
            <person name="Tran B."/>
            <person name="Rogers Y.-H."/>
            <person name="Friedman R."/>
            <person name="Venter J.C."/>
        </authorList>
    </citation>
    <scope>NUCLEOTIDE SEQUENCE [LARGE SCALE GENOMIC DNA]</scope>
    <source>
        <strain evidence="2 3">KT99</strain>
    </source>
</reference>
<evidence type="ECO:0000313" key="2">
    <source>
        <dbReference type="EMBL" id="EDP99194.1"/>
    </source>
</evidence>
<organism evidence="2 3">
    <name type="scientific">Shewanella benthica KT99</name>
    <dbReference type="NCBI Taxonomy" id="314608"/>
    <lineage>
        <taxon>Bacteria</taxon>
        <taxon>Pseudomonadati</taxon>
        <taxon>Pseudomonadota</taxon>
        <taxon>Gammaproteobacteria</taxon>
        <taxon>Alteromonadales</taxon>
        <taxon>Shewanellaceae</taxon>
        <taxon>Shewanella</taxon>
    </lineage>
</organism>
<dbReference type="Pfam" id="PF00563">
    <property type="entry name" value="EAL"/>
    <property type="match status" value="1"/>
</dbReference>
<sequence>MKTGTVAGVEALIRWQHPTRGLLHPIDFLPAIENNAMSIELGEW</sequence>
<feature type="domain" description="EAL" evidence="1">
    <location>
        <begin position="1"/>
        <end position="44"/>
    </location>
</feature>
<dbReference type="PROSITE" id="PS50883">
    <property type="entry name" value="EAL"/>
    <property type="match status" value="1"/>
</dbReference>
<protein>
    <submittedName>
        <fullName evidence="2">Sensory box/GGDEF/GAF/EAL domain protein</fullName>
    </submittedName>
</protein>
<dbReference type="Gene3D" id="3.20.20.450">
    <property type="entry name" value="EAL domain"/>
    <property type="match status" value="1"/>
</dbReference>
<dbReference type="InterPro" id="IPR035919">
    <property type="entry name" value="EAL_sf"/>
</dbReference>
<dbReference type="InterPro" id="IPR050706">
    <property type="entry name" value="Cyclic-di-GMP_PDE-like"/>
</dbReference>
<proteinExistence type="predicted"/>
<dbReference type="EMBL" id="ABIC01000048">
    <property type="protein sequence ID" value="EDP99194.1"/>
    <property type="molecule type" value="Genomic_DNA"/>
</dbReference>
<keyword evidence="3" id="KW-1185">Reference proteome</keyword>
<name>A9DHE2_9GAMM</name>
<dbReference type="AlphaFoldDB" id="A9DHE2"/>
<evidence type="ECO:0000259" key="1">
    <source>
        <dbReference type="PROSITE" id="PS50883"/>
    </source>
</evidence>
<comment type="caution">
    <text evidence="2">The sequence shown here is derived from an EMBL/GenBank/DDBJ whole genome shotgun (WGS) entry which is preliminary data.</text>
</comment>
<dbReference type="PANTHER" id="PTHR33121:SF70">
    <property type="entry name" value="SIGNALING PROTEIN YKOW"/>
    <property type="match status" value="1"/>
</dbReference>
<evidence type="ECO:0000313" key="3">
    <source>
        <dbReference type="Proteomes" id="UP000005839"/>
    </source>
</evidence>